<proteinExistence type="predicted"/>
<gene>
    <name evidence="2" type="ORF">QE417_002864</name>
</gene>
<dbReference type="InterPro" id="IPR007842">
    <property type="entry name" value="HEPN_dom"/>
</dbReference>
<organism evidence="2 3">
    <name type="scientific">Mucilaginibacter terrae</name>
    <dbReference type="NCBI Taxonomy" id="1955052"/>
    <lineage>
        <taxon>Bacteria</taxon>
        <taxon>Pseudomonadati</taxon>
        <taxon>Bacteroidota</taxon>
        <taxon>Sphingobacteriia</taxon>
        <taxon>Sphingobacteriales</taxon>
        <taxon>Sphingobacteriaceae</taxon>
        <taxon>Mucilaginibacter</taxon>
    </lineage>
</organism>
<dbReference type="RefSeq" id="WP_311951097.1">
    <property type="nucleotide sequence ID" value="NZ_JAVLVU010000001.1"/>
</dbReference>
<dbReference type="Proteomes" id="UP001258315">
    <property type="component" value="Unassembled WGS sequence"/>
</dbReference>
<protein>
    <submittedName>
        <fullName evidence="2">HEPN domain-containing protein</fullName>
    </submittedName>
</protein>
<comment type="caution">
    <text evidence="2">The sequence shown here is derived from an EMBL/GenBank/DDBJ whole genome shotgun (WGS) entry which is preliminary data.</text>
</comment>
<dbReference type="Pfam" id="PF05168">
    <property type="entry name" value="HEPN"/>
    <property type="match status" value="1"/>
</dbReference>
<feature type="domain" description="HEPN" evidence="1">
    <location>
        <begin position="154"/>
        <end position="274"/>
    </location>
</feature>
<dbReference type="SMART" id="SM00748">
    <property type="entry name" value="HEPN"/>
    <property type="match status" value="1"/>
</dbReference>
<dbReference type="EMBL" id="JAVLVU010000001">
    <property type="protein sequence ID" value="MDT3403792.1"/>
    <property type="molecule type" value="Genomic_DNA"/>
</dbReference>
<dbReference type="PROSITE" id="PS50910">
    <property type="entry name" value="HEPN"/>
    <property type="match status" value="1"/>
</dbReference>
<sequence>MTHLTETPTKRYLPGFTALDETITVETSKLISQLLAKFKKKLTTCEAVFFLGTLKREKPVLYFLLITSNHEERNSFCLNSMVEESCRNIAPVTVFVHNANMIISAVNGGNYFFSSILLHKKLVYLSGNLILPVPTSMNYVALIEKAVKIWERWDNMSTDFLSGASFYLEQKNYRLALFLLHQSTECVLKAINRAITGYRIEVHNLSRLLVISTLYSDNLTEVFPMKTENGVMEFDLLKRAYNEARYKDEFEPEEAQVKTLFGHVQRLQEEAERLYLTHLNMLDSAM</sequence>
<accession>A0ABU3GXR5</accession>
<dbReference type="Gene3D" id="1.20.120.330">
    <property type="entry name" value="Nucleotidyltransferases domain 2"/>
    <property type="match status" value="1"/>
</dbReference>
<keyword evidence="3" id="KW-1185">Reference proteome</keyword>
<reference evidence="3" key="1">
    <citation type="submission" date="2023-07" db="EMBL/GenBank/DDBJ databases">
        <title>Functional and genomic diversity of the sorghum phyllosphere microbiome.</title>
        <authorList>
            <person name="Shade A."/>
        </authorList>
    </citation>
    <scope>NUCLEOTIDE SEQUENCE [LARGE SCALE GENOMIC DNA]</scope>
    <source>
        <strain evidence="3">SORGH_AS_0422</strain>
    </source>
</reference>
<evidence type="ECO:0000313" key="2">
    <source>
        <dbReference type="EMBL" id="MDT3403792.1"/>
    </source>
</evidence>
<dbReference type="SUPFAM" id="SSF81593">
    <property type="entry name" value="Nucleotidyltransferase substrate binding subunit/domain"/>
    <property type="match status" value="1"/>
</dbReference>
<evidence type="ECO:0000259" key="1">
    <source>
        <dbReference type="PROSITE" id="PS50910"/>
    </source>
</evidence>
<name>A0ABU3GXR5_9SPHI</name>
<evidence type="ECO:0000313" key="3">
    <source>
        <dbReference type="Proteomes" id="UP001258315"/>
    </source>
</evidence>